<evidence type="ECO:0000313" key="2">
    <source>
        <dbReference type="Proteomes" id="UP000299102"/>
    </source>
</evidence>
<accession>A0A4C1S7Y4</accession>
<organism evidence="1 2">
    <name type="scientific">Eumeta variegata</name>
    <name type="common">Bagworm moth</name>
    <name type="synonym">Eumeta japonica</name>
    <dbReference type="NCBI Taxonomy" id="151549"/>
    <lineage>
        <taxon>Eukaryota</taxon>
        <taxon>Metazoa</taxon>
        <taxon>Ecdysozoa</taxon>
        <taxon>Arthropoda</taxon>
        <taxon>Hexapoda</taxon>
        <taxon>Insecta</taxon>
        <taxon>Pterygota</taxon>
        <taxon>Neoptera</taxon>
        <taxon>Endopterygota</taxon>
        <taxon>Lepidoptera</taxon>
        <taxon>Glossata</taxon>
        <taxon>Ditrysia</taxon>
        <taxon>Tineoidea</taxon>
        <taxon>Psychidae</taxon>
        <taxon>Oiketicinae</taxon>
        <taxon>Eumeta</taxon>
    </lineage>
</organism>
<keyword evidence="2" id="KW-1185">Reference proteome</keyword>
<evidence type="ECO:0000313" key="1">
    <source>
        <dbReference type="EMBL" id="GBO98404.1"/>
    </source>
</evidence>
<comment type="caution">
    <text evidence="1">The sequence shown here is derived from an EMBL/GenBank/DDBJ whole genome shotgun (WGS) entry which is preliminary data.</text>
</comment>
<reference evidence="1 2" key="1">
    <citation type="journal article" date="2019" name="Commun. Biol.">
        <title>The bagworm genome reveals a unique fibroin gene that provides high tensile strength.</title>
        <authorList>
            <person name="Kono N."/>
            <person name="Nakamura H."/>
            <person name="Ohtoshi R."/>
            <person name="Tomita M."/>
            <person name="Numata K."/>
            <person name="Arakawa K."/>
        </authorList>
    </citation>
    <scope>NUCLEOTIDE SEQUENCE [LARGE SCALE GENOMIC DNA]</scope>
</reference>
<dbReference type="EMBL" id="BGZK01000001">
    <property type="protein sequence ID" value="GBO98404.1"/>
    <property type="molecule type" value="Genomic_DNA"/>
</dbReference>
<name>A0A4C1S7Y4_EUMVA</name>
<sequence>MKNNPTARSFSPDLLPKQEANNCLISEERNQNWDLDQVEIQGENRDEDHDEHSMINCEGAAHGSWHGCVNIERFVREISLTKNSEKEKGFLNDP</sequence>
<dbReference type="Proteomes" id="UP000299102">
    <property type="component" value="Unassembled WGS sequence"/>
</dbReference>
<dbReference type="AlphaFoldDB" id="A0A4C1S7Y4"/>
<gene>
    <name evidence="1" type="ORF">EVAR_54_1</name>
</gene>
<protein>
    <submittedName>
        <fullName evidence="1">Uncharacterized protein</fullName>
    </submittedName>
</protein>
<proteinExistence type="predicted"/>